<name>A0ABS6N3T8_9RHOB</name>
<protein>
    <submittedName>
        <fullName evidence="1">GatB/YqeY domain-containing protein</fullName>
    </submittedName>
</protein>
<dbReference type="Pfam" id="PF09424">
    <property type="entry name" value="YqeY"/>
    <property type="match status" value="1"/>
</dbReference>
<dbReference type="EMBL" id="JAHRWL010000001">
    <property type="protein sequence ID" value="MBV2358254.1"/>
    <property type="molecule type" value="Genomic_DNA"/>
</dbReference>
<gene>
    <name evidence="1" type="ORF">KUH32_00570</name>
</gene>
<dbReference type="Proteomes" id="UP001166293">
    <property type="component" value="Unassembled WGS sequence"/>
</dbReference>
<organism evidence="1 2">
    <name type="scientific">Thalassococcus arenae</name>
    <dbReference type="NCBI Taxonomy" id="2851652"/>
    <lineage>
        <taxon>Bacteria</taxon>
        <taxon>Pseudomonadati</taxon>
        <taxon>Pseudomonadota</taxon>
        <taxon>Alphaproteobacteria</taxon>
        <taxon>Rhodobacterales</taxon>
        <taxon>Roseobacteraceae</taxon>
        <taxon>Thalassococcus</taxon>
    </lineage>
</organism>
<evidence type="ECO:0000313" key="1">
    <source>
        <dbReference type="EMBL" id="MBV2358254.1"/>
    </source>
</evidence>
<dbReference type="RefSeq" id="WP_217776132.1">
    <property type="nucleotide sequence ID" value="NZ_JAHRWL010000001.1"/>
</dbReference>
<comment type="caution">
    <text evidence="1">The sequence shown here is derived from an EMBL/GenBank/DDBJ whole genome shotgun (WGS) entry which is preliminary data.</text>
</comment>
<dbReference type="PANTHER" id="PTHR28055:SF1">
    <property type="entry name" value="ALTERED INHERITANCE OF MITOCHONDRIA PROTEIN 41, MITOCHONDRIAL"/>
    <property type="match status" value="1"/>
</dbReference>
<keyword evidence="2" id="KW-1185">Reference proteome</keyword>
<sequence length="155" mass="16947">MDLRTRVNEAVKQAMKDKAPERLSTLRLINAAIKDRDIAVRADGNETGVDEAEVLSILGKMVKQRRESARTYEEGGRLDLAERELAEIEVIEEFLPKALSDDEVQKAVDAAVTEVGADSIRDMGRVMGALKTKYAGQMDFGAVGKLVKDRLASGA</sequence>
<evidence type="ECO:0000313" key="2">
    <source>
        <dbReference type="Proteomes" id="UP001166293"/>
    </source>
</evidence>
<accession>A0ABS6N3T8</accession>
<dbReference type="InterPro" id="IPR019004">
    <property type="entry name" value="YqeY/Aim41"/>
</dbReference>
<proteinExistence type="predicted"/>
<dbReference type="PANTHER" id="PTHR28055">
    <property type="entry name" value="ALTERED INHERITANCE OF MITOCHONDRIA PROTEIN 41, MITOCHONDRIAL"/>
    <property type="match status" value="1"/>
</dbReference>
<reference evidence="1" key="1">
    <citation type="submission" date="2021-06" db="EMBL/GenBank/DDBJ databases">
        <title>Thalassococcus sp. CAU 1522 isolated from sea sand, Republic of Korea.</title>
        <authorList>
            <person name="Kim W."/>
        </authorList>
    </citation>
    <scope>NUCLEOTIDE SEQUENCE</scope>
    <source>
        <strain evidence="1">CAU 1522</strain>
    </source>
</reference>